<dbReference type="Gene3D" id="3.20.20.10">
    <property type="entry name" value="Alanine racemase"/>
    <property type="match status" value="1"/>
</dbReference>
<dbReference type="PANTHER" id="PTHR30511">
    <property type="entry name" value="ALANINE RACEMASE"/>
    <property type="match status" value="1"/>
</dbReference>
<feature type="modified residue" description="N6-(pyridoxal phosphate)lysine" evidence="6 7">
    <location>
        <position position="61"/>
    </location>
</feature>
<comment type="pathway">
    <text evidence="6">Amino-acid biosynthesis; D-alanine biosynthesis; D-alanine from L-alanine: step 1/1.</text>
</comment>
<dbReference type="NCBIfam" id="TIGR00492">
    <property type="entry name" value="alr"/>
    <property type="match status" value="1"/>
</dbReference>
<dbReference type="EC" id="5.1.1.1" evidence="3 6"/>
<sequence>MNIAPDPRSLPADSILSAEANKAAALAAASGILTVDLDALVANWRKLEKTAVPAECSAVIKANAYGSGIEPVARALAKAGCKTFFVATLEEAAIARAAVPSATLYVLNGFIQNTGDSYAKIDARPVIGELNELAEWDVFCRRTGWAGGAAIHVDTGMQRLGLTIAEAQGLIPRIHAGDHGVSLVMSHLACAESLNHPMNARQLATFREVASAFSGVPASLSNSSGIFLGGAFQFDMVRPGAALYGVNPTPEADNPMQPVVELKARIVQIRDVERGESVGYGGNWTARRPTRVAIVSAGYADGYFRAGSSNDGTRGAEVVVAGKRCAVAGRISMDLMAVDITDLDKNAVRRGHLVTLIGEGITVDELAHHFGTIGYEVLTSLGSRYARLYKGEVADG</sequence>
<dbReference type="Proteomes" id="UP000184096">
    <property type="component" value="Chromosome I"/>
</dbReference>
<dbReference type="InterPro" id="IPR011079">
    <property type="entry name" value="Ala_racemase_C"/>
</dbReference>
<evidence type="ECO:0000256" key="2">
    <source>
        <dbReference type="ARBA" id="ARBA00001933"/>
    </source>
</evidence>
<protein>
    <recommendedName>
        <fullName evidence="3 6">Alanine racemase</fullName>
        <ecNumber evidence="3 6">5.1.1.1</ecNumber>
    </recommendedName>
</protein>
<dbReference type="Pfam" id="PF00842">
    <property type="entry name" value="Ala_racemase_C"/>
    <property type="match status" value="1"/>
</dbReference>
<dbReference type="SUPFAM" id="SSF51419">
    <property type="entry name" value="PLP-binding barrel"/>
    <property type="match status" value="1"/>
</dbReference>
<evidence type="ECO:0000256" key="4">
    <source>
        <dbReference type="ARBA" id="ARBA00022898"/>
    </source>
</evidence>
<comment type="function">
    <text evidence="6">Catalyzes the interconversion of L-alanine and D-alanine. May also act on other amino acids.</text>
</comment>
<feature type="active site" description="Proton acceptor; specific for L-alanine" evidence="6">
    <location>
        <position position="280"/>
    </location>
</feature>
<dbReference type="InterPro" id="IPR029066">
    <property type="entry name" value="PLP-binding_barrel"/>
</dbReference>
<evidence type="ECO:0000256" key="8">
    <source>
        <dbReference type="PIRSR" id="PIRSR600821-52"/>
    </source>
</evidence>
<evidence type="ECO:0000256" key="1">
    <source>
        <dbReference type="ARBA" id="ARBA00000316"/>
    </source>
</evidence>
<dbReference type="RefSeq" id="WP_072825360.1">
    <property type="nucleotide sequence ID" value="NZ_LT670849.1"/>
</dbReference>
<dbReference type="PRINTS" id="PR00992">
    <property type="entry name" value="ALARACEMASE"/>
</dbReference>
<keyword evidence="5 6" id="KW-0413">Isomerase</keyword>
<dbReference type="SUPFAM" id="SSF50621">
    <property type="entry name" value="Alanine racemase C-terminal domain-like"/>
    <property type="match status" value="1"/>
</dbReference>
<accession>A0A1M7UX85</accession>
<dbReference type="Gene3D" id="2.40.37.10">
    <property type="entry name" value="Lyase, Ornithine Decarboxylase, Chain A, domain 1"/>
    <property type="match status" value="1"/>
</dbReference>
<keyword evidence="11" id="KW-1185">Reference proteome</keyword>
<dbReference type="EMBL" id="LT670849">
    <property type="protein sequence ID" value="SHN87550.1"/>
    <property type="molecule type" value="Genomic_DNA"/>
</dbReference>
<dbReference type="OrthoDB" id="9813814at2"/>
<dbReference type="GO" id="GO:0030632">
    <property type="term" value="P:D-alanine biosynthetic process"/>
    <property type="evidence" value="ECO:0007669"/>
    <property type="project" value="UniProtKB-UniRule"/>
</dbReference>
<gene>
    <name evidence="10" type="ORF">SAMN05444170_7245</name>
</gene>
<dbReference type="InterPro" id="IPR009006">
    <property type="entry name" value="Ala_racemase/Decarboxylase_C"/>
</dbReference>
<evidence type="ECO:0000259" key="9">
    <source>
        <dbReference type="SMART" id="SM01005"/>
    </source>
</evidence>
<reference evidence="11" key="1">
    <citation type="submission" date="2016-11" db="EMBL/GenBank/DDBJ databases">
        <authorList>
            <person name="Varghese N."/>
            <person name="Submissions S."/>
        </authorList>
    </citation>
    <scope>NUCLEOTIDE SEQUENCE [LARGE SCALE GENOMIC DNA]</scope>
    <source>
        <strain evidence="11">GAS401</strain>
    </source>
</reference>
<feature type="domain" description="Alanine racemase C-terminal" evidence="9">
    <location>
        <begin position="259"/>
        <end position="390"/>
    </location>
</feature>
<dbReference type="InterPro" id="IPR001608">
    <property type="entry name" value="Ala_racemase_N"/>
</dbReference>
<dbReference type="PANTHER" id="PTHR30511:SF0">
    <property type="entry name" value="ALANINE RACEMASE, CATABOLIC-RELATED"/>
    <property type="match status" value="1"/>
</dbReference>
<comment type="similarity">
    <text evidence="6">Belongs to the alanine racemase family.</text>
</comment>
<evidence type="ECO:0000256" key="7">
    <source>
        <dbReference type="PIRSR" id="PIRSR600821-50"/>
    </source>
</evidence>
<dbReference type="GO" id="GO:0005829">
    <property type="term" value="C:cytosol"/>
    <property type="evidence" value="ECO:0007669"/>
    <property type="project" value="TreeGrafter"/>
</dbReference>
<dbReference type="FunFam" id="2.40.37.10:FF:000015">
    <property type="entry name" value="Alanine racemase"/>
    <property type="match status" value="1"/>
</dbReference>
<evidence type="ECO:0000313" key="11">
    <source>
        <dbReference type="Proteomes" id="UP000184096"/>
    </source>
</evidence>
<dbReference type="SMART" id="SM01005">
    <property type="entry name" value="Ala_racemase_C"/>
    <property type="match status" value="1"/>
</dbReference>
<dbReference type="InterPro" id="IPR000821">
    <property type="entry name" value="Ala_racemase"/>
</dbReference>
<feature type="active site" description="Proton acceptor; specific for D-alanine" evidence="6">
    <location>
        <position position="61"/>
    </location>
</feature>
<feature type="binding site" evidence="6 8">
    <location>
        <position position="333"/>
    </location>
    <ligand>
        <name>substrate</name>
    </ligand>
</feature>
<organism evidence="10 11">
    <name type="scientific">Bradyrhizobium erythrophlei</name>
    <dbReference type="NCBI Taxonomy" id="1437360"/>
    <lineage>
        <taxon>Bacteria</taxon>
        <taxon>Pseudomonadati</taxon>
        <taxon>Pseudomonadota</taxon>
        <taxon>Alphaproteobacteria</taxon>
        <taxon>Hyphomicrobiales</taxon>
        <taxon>Nitrobacteraceae</taxon>
        <taxon>Bradyrhizobium</taxon>
    </lineage>
</organism>
<keyword evidence="4 6" id="KW-0663">Pyridoxal phosphate</keyword>
<comment type="catalytic activity">
    <reaction evidence="1 6">
        <text>L-alanine = D-alanine</text>
        <dbReference type="Rhea" id="RHEA:20249"/>
        <dbReference type="ChEBI" id="CHEBI:57416"/>
        <dbReference type="ChEBI" id="CHEBI:57972"/>
        <dbReference type="EC" id="5.1.1.1"/>
    </reaction>
</comment>
<evidence type="ECO:0000256" key="6">
    <source>
        <dbReference type="HAMAP-Rule" id="MF_01201"/>
    </source>
</evidence>
<feature type="binding site" evidence="6 8">
    <location>
        <position position="159"/>
    </location>
    <ligand>
        <name>substrate</name>
    </ligand>
</feature>
<evidence type="ECO:0000313" key="10">
    <source>
        <dbReference type="EMBL" id="SHN87550.1"/>
    </source>
</evidence>
<dbReference type="GO" id="GO:0008784">
    <property type="term" value="F:alanine racemase activity"/>
    <property type="evidence" value="ECO:0007669"/>
    <property type="project" value="UniProtKB-UniRule"/>
</dbReference>
<proteinExistence type="inferred from homology"/>
<dbReference type="HAMAP" id="MF_01201">
    <property type="entry name" value="Ala_racemase"/>
    <property type="match status" value="1"/>
</dbReference>
<evidence type="ECO:0000256" key="3">
    <source>
        <dbReference type="ARBA" id="ARBA00013089"/>
    </source>
</evidence>
<evidence type="ECO:0000256" key="5">
    <source>
        <dbReference type="ARBA" id="ARBA00023235"/>
    </source>
</evidence>
<dbReference type="CDD" id="cd00430">
    <property type="entry name" value="PLPDE_III_AR"/>
    <property type="match status" value="1"/>
</dbReference>
<comment type="cofactor">
    <cofactor evidence="2 6 7">
        <name>pyridoxal 5'-phosphate</name>
        <dbReference type="ChEBI" id="CHEBI:597326"/>
    </cofactor>
</comment>
<name>A0A1M7UX85_9BRAD</name>
<dbReference type="AlphaFoldDB" id="A0A1M7UX85"/>
<dbReference type="Pfam" id="PF01168">
    <property type="entry name" value="Ala_racemase_N"/>
    <property type="match status" value="1"/>
</dbReference>
<dbReference type="UniPathway" id="UPA00042">
    <property type="reaction ID" value="UER00497"/>
</dbReference>
<dbReference type="GO" id="GO:0030170">
    <property type="term" value="F:pyridoxal phosphate binding"/>
    <property type="evidence" value="ECO:0007669"/>
    <property type="project" value="UniProtKB-UniRule"/>
</dbReference>